<keyword evidence="1" id="KW-0472">Membrane</keyword>
<organism evidence="2">
    <name type="scientific">bioreactor metagenome</name>
    <dbReference type="NCBI Taxonomy" id="1076179"/>
    <lineage>
        <taxon>unclassified sequences</taxon>
        <taxon>metagenomes</taxon>
        <taxon>ecological metagenomes</taxon>
    </lineage>
</organism>
<feature type="transmembrane region" description="Helical" evidence="1">
    <location>
        <begin position="57"/>
        <end position="74"/>
    </location>
</feature>
<proteinExistence type="predicted"/>
<accession>A0A645FTZ9</accession>
<dbReference type="AlphaFoldDB" id="A0A645FTZ9"/>
<dbReference type="EMBL" id="VSSQ01064164">
    <property type="protein sequence ID" value="MPN17122.1"/>
    <property type="molecule type" value="Genomic_DNA"/>
</dbReference>
<reference evidence="2" key="1">
    <citation type="submission" date="2019-08" db="EMBL/GenBank/DDBJ databases">
        <authorList>
            <person name="Kucharzyk K."/>
            <person name="Murdoch R.W."/>
            <person name="Higgins S."/>
            <person name="Loffler F."/>
        </authorList>
    </citation>
    <scope>NUCLEOTIDE SEQUENCE</scope>
</reference>
<keyword evidence="1" id="KW-0812">Transmembrane</keyword>
<keyword evidence="1" id="KW-1133">Transmembrane helix</keyword>
<comment type="caution">
    <text evidence="2">The sequence shown here is derived from an EMBL/GenBank/DDBJ whole genome shotgun (WGS) entry which is preliminary data.</text>
</comment>
<sequence length="94" mass="10197">MVGNLGASNALATGFGVMIIDFILIFVHFAFTENTFFNKVPAMFGGVAVTFSQGGKYILPIMITLILGVLLALLSNEGQQFLTKDGHWKWIGSK</sequence>
<feature type="transmembrane region" description="Helical" evidence="1">
    <location>
        <begin position="12"/>
        <end position="31"/>
    </location>
</feature>
<name>A0A645FTZ9_9ZZZZ</name>
<gene>
    <name evidence="2" type="ORF">SDC9_164472</name>
</gene>
<evidence type="ECO:0000313" key="2">
    <source>
        <dbReference type="EMBL" id="MPN17122.1"/>
    </source>
</evidence>
<protein>
    <submittedName>
        <fullName evidence="2">Uncharacterized protein</fullName>
    </submittedName>
</protein>
<evidence type="ECO:0000256" key="1">
    <source>
        <dbReference type="SAM" id="Phobius"/>
    </source>
</evidence>